<dbReference type="EMBL" id="JH600070">
    <property type="protein sequence ID" value="EIJ43150.1"/>
    <property type="molecule type" value="Genomic_DNA"/>
</dbReference>
<dbReference type="OrthoDB" id="9125124at2"/>
<organism evidence="1 2">
    <name type="scientific">Beggiatoa alba B18LD</name>
    <dbReference type="NCBI Taxonomy" id="395493"/>
    <lineage>
        <taxon>Bacteria</taxon>
        <taxon>Pseudomonadati</taxon>
        <taxon>Pseudomonadota</taxon>
        <taxon>Gammaproteobacteria</taxon>
        <taxon>Thiotrichales</taxon>
        <taxon>Thiotrichaceae</taxon>
        <taxon>Beggiatoa</taxon>
    </lineage>
</organism>
<gene>
    <name evidence="1" type="ORF">BegalDRAFT_2296</name>
</gene>
<protein>
    <submittedName>
        <fullName evidence="1">Putative transcriptional regulator</fullName>
    </submittedName>
</protein>
<name>I3CHQ7_9GAMM</name>
<reference evidence="1 2" key="1">
    <citation type="submission" date="2011-11" db="EMBL/GenBank/DDBJ databases">
        <title>Improved High-Quality Draft sequence of Beggiatoa alba B18lD.</title>
        <authorList>
            <consortium name="US DOE Joint Genome Institute"/>
            <person name="Lucas S."/>
            <person name="Han J."/>
            <person name="Lapidus A."/>
            <person name="Cheng J.-F."/>
            <person name="Goodwin L."/>
            <person name="Pitluck S."/>
            <person name="Peters L."/>
            <person name="Mikhailova N."/>
            <person name="Held B."/>
            <person name="Detter J.C."/>
            <person name="Han C."/>
            <person name="Tapia R."/>
            <person name="Land M."/>
            <person name="Hauser L."/>
            <person name="Kyrpides N."/>
            <person name="Ivanova N."/>
            <person name="Pagani I."/>
            <person name="Samuel K."/>
            <person name="Teske A."/>
            <person name="Mueller J."/>
            <person name="Woyke T."/>
        </authorList>
    </citation>
    <scope>NUCLEOTIDE SEQUENCE [LARGE SCALE GENOMIC DNA]</scope>
    <source>
        <strain evidence="1 2">B18LD</strain>
    </source>
</reference>
<dbReference type="Proteomes" id="UP000005744">
    <property type="component" value="Unassembled WGS sequence"/>
</dbReference>
<sequence length="301" mass="35232">MNAKHNNIKEKIIYWILNEYPFSVITKARLYEQIYSFTPEKINYADVVNKLLNIGILHERGEPEKHIYYLIAGKPTYSTKEIICCLYPYGYLSYISAMEWYELTDKIPREIIFTVCNQKIWRDNALRDIKTRLPNDTTIPSNFIPKYPLTKTQIINQEQVIIAHESNIIEPVQIKNTPIRVSSIGKTFIDMLRKPELCGGEEHVLEVYLEHGKKYAKQIITALKNPQNKKIDIARVGFVLDKMLGVQHEQITTWQKEAKNERGSSKKLSHLHEFSPIYDEDWSLSINVEFAQRYVSNTSKY</sequence>
<evidence type="ECO:0000313" key="2">
    <source>
        <dbReference type="Proteomes" id="UP000005744"/>
    </source>
</evidence>
<proteinExistence type="predicted"/>
<keyword evidence="2" id="KW-1185">Reference proteome</keyword>
<accession>I3CHQ7</accession>
<evidence type="ECO:0000313" key="1">
    <source>
        <dbReference type="EMBL" id="EIJ43150.1"/>
    </source>
</evidence>
<dbReference type="eggNOG" id="COG5340">
    <property type="taxonomic scope" value="Bacteria"/>
</dbReference>
<dbReference type="AlphaFoldDB" id="I3CHQ7"/>
<dbReference type="STRING" id="395493.BegalDRAFT_2296"/>
<dbReference type="RefSeq" id="WP_002690099.1">
    <property type="nucleotide sequence ID" value="NZ_JH600070.1"/>
</dbReference>
<dbReference type="HOGENOM" id="CLU_908601_0_0_6"/>